<feature type="signal peptide" evidence="3">
    <location>
        <begin position="1"/>
        <end position="19"/>
    </location>
</feature>
<dbReference type="InterPro" id="IPR016134">
    <property type="entry name" value="Dockerin_dom"/>
</dbReference>
<feature type="domain" description="Dockerin" evidence="6">
    <location>
        <begin position="1084"/>
        <end position="1147"/>
    </location>
</feature>
<evidence type="ECO:0000256" key="1">
    <source>
        <dbReference type="ARBA" id="ARBA00022729"/>
    </source>
</evidence>
<evidence type="ECO:0000313" key="8">
    <source>
        <dbReference type="Proteomes" id="UP000183461"/>
    </source>
</evidence>
<dbReference type="Pfam" id="PF22124">
    <property type="entry name" value="Glyco_hydro_95_cat"/>
    <property type="match status" value="1"/>
</dbReference>
<feature type="domain" description="F5/8 type C" evidence="4">
    <location>
        <begin position="801"/>
        <end position="951"/>
    </location>
</feature>
<dbReference type="InterPro" id="IPR012341">
    <property type="entry name" value="6hp_glycosidase-like_sf"/>
</dbReference>
<dbReference type="Pfam" id="PF21307">
    <property type="entry name" value="Glyco_hydro_95_C"/>
    <property type="match status" value="1"/>
</dbReference>
<evidence type="ECO:0000259" key="5">
    <source>
        <dbReference type="PROSITE" id="PS51175"/>
    </source>
</evidence>
<protein>
    <submittedName>
        <fullName evidence="7">Alpha-L-fucosidase 2</fullName>
    </submittedName>
</protein>
<dbReference type="SMART" id="SM00606">
    <property type="entry name" value="CBD_IV"/>
    <property type="match status" value="1"/>
</dbReference>
<dbReference type="EMBL" id="FPIP01000003">
    <property type="protein sequence ID" value="SFW27379.1"/>
    <property type="molecule type" value="Genomic_DNA"/>
</dbReference>
<dbReference type="Pfam" id="PF14498">
    <property type="entry name" value="Glyco_hyd_65N_2"/>
    <property type="match status" value="1"/>
</dbReference>
<dbReference type="Gene3D" id="1.10.1330.10">
    <property type="entry name" value="Dockerin domain"/>
    <property type="match status" value="1"/>
</dbReference>
<dbReference type="Proteomes" id="UP000183461">
    <property type="component" value="Unassembled WGS sequence"/>
</dbReference>
<feature type="domain" description="CBM6" evidence="5">
    <location>
        <begin position="942"/>
        <end position="1085"/>
    </location>
</feature>
<dbReference type="InterPro" id="IPR036439">
    <property type="entry name" value="Dockerin_dom_sf"/>
</dbReference>
<dbReference type="RefSeq" id="WP_072299782.1">
    <property type="nucleotide sequence ID" value="NZ_FPIP01000003.1"/>
</dbReference>
<evidence type="ECO:0000313" key="7">
    <source>
        <dbReference type="EMBL" id="SFW27379.1"/>
    </source>
</evidence>
<keyword evidence="1 3" id="KW-0732">Signal</keyword>
<evidence type="ECO:0000256" key="2">
    <source>
        <dbReference type="ARBA" id="ARBA00023295"/>
    </source>
</evidence>
<dbReference type="SUPFAM" id="SSF48208">
    <property type="entry name" value="Six-hairpin glycosidases"/>
    <property type="match status" value="1"/>
</dbReference>
<dbReference type="InterPro" id="IPR008928">
    <property type="entry name" value="6-hairpin_glycosidase_sf"/>
</dbReference>
<dbReference type="GO" id="GO:0000272">
    <property type="term" value="P:polysaccharide catabolic process"/>
    <property type="evidence" value="ECO:0007669"/>
    <property type="project" value="InterPro"/>
</dbReference>
<evidence type="ECO:0000256" key="3">
    <source>
        <dbReference type="SAM" id="SignalP"/>
    </source>
</evidence>
<dbReference type="PANTHER" id="PTHR31084">
    <property type="entry name" value="ALPHA-L-FUCOSIDASE 2"/>
    <property type="match status" value="1"/>
</dbReference>
<dbReference type="Gene3D" id="2.60.120.260">
    <property type="entry name" value="Galactose-binding domain-like"/>
    <property type="match status" value="2"/>
</dbReference>
<dbReference type="GO" id="GO:0004560">
    <property type="term" value="F:alpha-L-fucosidase activity"/>
    <property type="evidence" value="ECO:0007669"/>
    <property type="project" value="TreeGrafter"/>
</dbReference>
<dbReference type="Pfam" id="PF00754">
    <property type="entry name" value="F5_F8_type_C"/>
    <property type="match status" value="1"/>
</dbReference>
<dbReference type="CDD" id="cd04084">
    <property type="entry name" value="CBM6_xylanase-like"/>
    <property type="match status" value="1"/>
</dbReference>
<dbReference type="InterPro" id="IPR049053">
    <property type="entry name" value="AFCA-like_C"/>
</dbReference>
<evidence type="ECO:0000259" key="6">
    <source>
        <dbReference type="PROSITE" id="PS51766"/>
    </source>
</evidence>
<keyword evidence="2" id="KW-0378">Hydrolase</keyword>
<dbReference type="PROSITE" id="PS51175">
    <property type="entry name" value="CBM6"/>
    <property type="match status" value="1"/>
</dbReference>
<dbReference type="SUPFAM" id="SSF63446">
    <property type="entry name" value="Type I dockerin domain"/>
    <property type="match status" value="1"/>
</dbReference>
<dbReference type="Gene3D" id="1.50.10.10">
    <property type="match status" value="1"/>
</dbReference>
<dbReference type="PROSITE" id="PS50022">
    <property type="entry name" value="FA58C_3"/>
    <property type="match status" value="1"/>
</dbReference>
<dbReference type="Pfam" id="PF03422">
    <property type="entry name" value="CBM_6"/>
    <property type="match status" value="1"/>
</dbReference>
<reference evidence="7 8" key="1">
    <citation type="submission" date="2016-11" db="EMBL/GenBank/DDBJ databases">
        <authorList>
            <person name="Jaros S."/>
            <person name="Januszkiewicz K."/>
            <person name="Wedrychowicz H."/>
        </authorList>
    </citation>
    <scope>NUCLEOTIDE SEQUENCE [LARGE SCALE GENOMIC DNA]</scope>
    <source>
        <strain evidence="7 8">YL228</strain>
    </source>
</reference>
<dbReference type="InterPro" id="IPR005084">
    <property type="entry name" value="CBM6"/>
</dbReference>
<dbReference type="PANTHER" id="PTHR31084:SF0">
    <property type="entry name" value="ALPHA-L-FUCOSIDASE 2"/>
    <property type="match status" value="1"/>
</dbReference>
<keyword evidence="2" id="KW-0326">Glycosidase</keyword>
<name>A0A1K1MW86_RUMFL</name>
<organism evidence="7 8">
    <name type="scientific">Ruminococcus flavefaciens</name>
    <dbReference type="NCBI Taxonomy" id="1265"/>
    <lineage>
        <taxon>Bacteria</taxon>
        <taxon>Bacillati</taxon>
        <taxon>Bacillota</taxon>
        <taxon>Clostridia</taxon>
        <taxon>Eubacteriales</taxon>
        <taxon>Oscillospiraceae</taxon>
        <taxon>Ruminococcus</taxon>
    </lineage>
</organism>
<evidence type="ECO:0000259" key="4">
    <source>
        <dbReference type="PROSITE" id="PS50022"/>
    </source>
</evidence>
<dbReference type="GO" id="GO:0030246">
    <property type="term" value="F:carbohydrate binding"/>
    <property type="evidence" value="ECO:0007669"/>
    <property type="project" value="InterPro"/>
</dbReference>
<dbReference type="InterPro" id="IPR027414">
    <property type="entry name" value="GH95_N_dom"/>
</dbReference>
<dbReference type="InterPro" id="IPR006584">
    <property type="entry name" value="Cellulose-bd_IV"/>
</dbReference>
<dbReference type="Pfam" id="PF00404">
    <property type="entry name" value="Dockerin_1"/>
    <property type="match status" value="1"/>
</dbReference>
<dbReference type="InterPro" id="IPR002105">
    <property type="entry name" value="Dockerin_1_rpt"/>
</dbReference>
<dbReference type="InterPro" id="IPR054363">
    <property type="entry name" value="GH95_cat"/>
</dbReference>
<dbReference type="CDD" id="cd14256">
    <property type="entry name" value="Dockerin_I"/>
    <property type="match status" value="1"/>
</dbReference>
<dbReference type="PROSITE" id="PS51766">
    <property type="entry name" value="DOCKERIN"/>
    <property type="match status" value="1"/>
</dbReference>
<dbReference type="InterPro" id="IPR000421">
    <property type="entry name" value="FA58C"/>
</dbReference>
<dbReference type="InterPro" id="IPR008979">
    <property type="entry name" value="Galactose-bd-like_sf"/>
</dbReference>
<accession>A0A1K1MW86</accession>
<gene>
    <name evidence="7" type="ORF">SAMN02910280_1441</name>
</gene>
<dbReference type="AlphaFoldDB" id="A0A1K1MW86"/>
<sequence>MKLKSTRKFLSVFISACMALPMVTGGAPISKLTAENTAAAAEYPHDDDLVLRYNTQAGNVNTDNAFNNDESFYKALPLGNGRIGAMVYGNCPNELIDINECTVWSSGPGSNNKEGGGNHIKEIQDLIKNGKYNDANGLVGRYLIGGGEAKYQKVGALRLNLGHENVSNYSRTLDMNDAVARTTYTANGKKYTRESFVSYPDQVMVTRITCDSAGSVSLTAGYDGLLNGGVTTDGNDTIVANGHADKDLWIDGAVYYSTRSKVIPNGGTINAGNGRVNVSGADSVVILTSVRTNFVDYKTCNGDEKGGAAADIKNAEKLSYDTLYAHHIADYQELFKRVDVELGGNTADIVSKTTPQRISEFGRSNDPKMVETLFQYGRYLMISASRDAQPMNLQGIWNKYSSPAWGSKMTTNINYEMNYWPAFTTNLGECFQPFVEKSKGLAEAGNVTARVNYGIQKGWVLHHNTDLWNRTGAIDGAWGQWPTGGAWVSNMLYDAYRFNQDEEYLADIYPVIKGSAEFLNSLMTPATINGQQYMVISPSTSPEINLPAYPNSCIDQSVTMDNGIARELFKGVAEASEILGTDEALRSMLNSKLTNIRPETIGKWGQIQEWAQDWDNKNEKHRHISHMYALYPGYEITPTDNPTTAKAASVSLNARGDDGTGWSEAWKLNCWARLEDGEHAYNLVKLLISPVNKSGRLYDNLWDAHPPFQIDGNFGFTSGVAEMLLQSQNDVITLLPALPKQWSTGHANGLCARGNFEVTEMYWENGRLDRATILSKSGGTCTVRYGGTVISFDTEKGKEYKLSGELQLENGGDILQNLAIGKDVTASGAESGDDAAQAVDGDDSTKWCHDDGLSGEWIQVDLGANYDIRRWNAKFAGTQENIKFNPRDFVIQASSDGERWTDIANVYGNTKSSCGRYTNGVSARYVRLEMKTSTQNADGGARVYELEVWGKDDKPPVPKTAFKKYGCSGYNFKYGEIRKDDSGKTAIGYITDGSYVVFRGLDFESGAEGFRASAASATEGGTIEVRIDGADGELIGECTVSGTDAWDAYTETSCKTAQCTGKHDVYLVFKGGDGYLFNVEDFGFYGIKGDINGDRVVDIFDMVRYRKALIEEITLSGLAYSNADMNADNKNNVADILLLQKQILGKA</sequence>
<dbReference type="SUPFAM" id="SSF49785">
    <property type="entry name" value="Galactose-binding domain-like"/>
    <property type="match status" value="2"/>
</dbReference>
<feature type="chain" id="PRO_5039163661" evidence="3">
    <location>
        <begin position="20"/>
        <end position="1147"/>
    </location>
</feature>
<proteinExistence type="predicted"/>